<evidence type="ECO:0000313" key="4">
    <source>
        <dbReference type="Proteomes" id="UP000245551"/>
    </source>
</evidence>
<protein>
    <recommendedName>
        <fullName evidence="5">Mu-like prophage FluMu protein gp41</fullName>
    </recommendedName>
</protein>
<accession>A0A2T8X2T2</accession>
<reference evidence="3 4" key="1">
    <citation type="submission" date="2018-04" db="EMBL/GenBank/DDBJ databases">
        <title>Serotype diversity and antimicrobial resistance among Salmonella enterica isolated from patients at an equine referral hospital.</title>
        <authorList>
            <person name="Leon I.M."/>
            <person name="Lawhon S.D."/>
            <person name="Norman K.N."/>
            <person name="Threadgill D.S."/>
            <person name="Ohta N."/>
            <person name="Vinasco J."/>
            <person name="Scott H.M."/>
        </authorList>
    </citation>
    <scope>NUCLEOTIDE SEQUENCE [LARGE SCALE GENOMIC DNA]</scope>
    <source>
        <strain evidence="2 3">159</strain>
        <strain evidence="1 4">230</strain>
    </source>
</reference>
<comment type="caution">
    <text evidence="1">The sequence shown here is derived from an EMBL/GenBank/DDBJ whole genome shotgun (WGS) entry which is preliminary data.</text>
</comment>
<gene>
    <name evidence="2" type="ORF">C4784_28785</name>
    <name evidence="1" type="ORF">C4855_19450</name>
</gene>
<dbReference type="Proteomes" id="UP000245068">
    <property type="component" value="Unassembled WGS sequence"/>
</dbReference>
<dbReference type="EMBL" id="QDOO01000109">
    <property type="protein sequence ID" value="PVM62199.1"/>
    <property type="molecule type" value="Genomic_DNA"/>
</dbReference>
<evidence type="ECO:0000313" key="3">
    <source>
        <dbReference type="Proteomes" id="UP000245068"/>
    </source>
</evidence>
<dbReference type="EMBL" id="QDLV01000018">
    <property type="protein sequence ID" value="PVJ44977.1"/>
    <property type="molecule type" value="Genomic_DNA"/>
</dbReference>
<organism evidence="1 4">
    <name type="scientific">Salmonella enterica subsp. enterica serovar Gaminara</name>
    <dbReference type="NCBI Taxonomy" id="913070"/>
    <lineage>
        <taxon>Bacteria</taxon>
        <taxon>Pseudomonadati</taxon>
        <taxon>Pseudomonadota</taxon>
        <taxon>Gammaproteobacteria</taxon>
        <taxon>Enterobacterales</taxon>
        <taxon>Enterobacteriaceae</taxon>
        <taxon>Salmonella</taxon>
    </lineage>
</organism>
<evidence type="ECO:0000313" key="1">
    <source>
        <dbReference type="EMBL" id="PVJ44977.1"/>
    </source>
</evidence>
<proteinExistence type="predicted"/>
<sequence>MAAKTRKTQTAVKQDSDDAALAAIRQALDGDDPRTAGLTEQLQKGYVDLLDGLPFGEGRVYRATFRELSAKDSIDAEAEAERYIETRNGPVLIASPSLRGVALLRRQIAAVGEIEGPLSMLQIGQLSERDLSRLMVAVNLRDTALAGKLAGDKGRLGAVPE</sequence>
<evidence type="ECO:0000313" key="2">
    <source>
        <dbReference type="EMBL" id="PVM62199.1"/>
    </source>
</evidence>
<evidence type="ECO:0008006" key="5">
    <source>
        <dbReference type="Google" id="ProtNLM"/>
    </source>
</evidence>
<dbReference type="AlphaFoldDB" id="A0A2T8X2T2"/>
<dbReference type="InterPro" id="IPR056974">
    <property type="entry name" value="Tail_Gp41-like"/>
</dbReference>
<dbReference type="Proteomes" id="UP000245551">
    <property type="component" value="Unassembled WGS sequence"/>
</dbReference>
<dbReference type="Pfam" id="PF23746">
    <property type="entry name" value="Gp41_Mu"/>
    <property type="match status" value="1"/>
</dbReference>
<name>A0A2T8X2T2_SALET</name>
<dbReference type="RefSeq" id="WP_000729246.1">
    <property type="nucleotide sequence ID" value="NZ_QDLV01000018.1"/>
</dbReference>